<proteinExistence type="predicted"/>
<evidence type="ECO:0000256" key="1">
    <source>
        <dbReference type="SAM" id="Phobius"/>
    </source>
</evidence>
<comment type="caution">
    <text evidence="2">The sequence shown here is derived from an EMBL/GenBank/DDBJ whole genome shotgun (WGS) entry which is preliminary data.</text>
</comment>
<gene>
    <name evidence="2" type="ORF">CRP01_08130</name>
</gene>
<sequence length="78" mass="9052">MAEIKIEKKNSATRSYMPFILIFVILLIAALVWFILDDSDRDDDNLELEETGMVIQPHQELKAQLDTYTPSFTYQKVS</sequence>
<reference evidence="2 3" key="1">
    <citation type="submission" date="2017-10" db="EMBL/GenBank/DDBJ databases">
        <title>The draft genome sequence of Lewinella nigricans NBRC 102662.</title>
        <authorList>
            <person name="Wang K."/>
        </authorList>
    </citation>
    <scope>NUCLEOTIDE SEQUENCE [LARGE SCALE GENOMIC DNA]</scope>
    <source>
        <strain evidence="2 3">NBRC 102662</strain>
    </source>
</reference>
<dbReference type="Proteomes" id="UP000223913">
    <property type="component" value="Unassembled WGS sequence"/>
</dbReference>
<keyword evidence="1" id="KW-1133">Transmembrane helix</keyword>
<feature type="transmembrane region" description="Helical" evidence="1">
    <location>
        <begin position="16"/>
        <end position="36"/>
    </location>
</feature>
<dbReference type="RefSeq" id="WP_099149517.1">
    <property type="nucleotide sequence ID" value="NZ_PDUD01000011.1"/>
</dbReference>
<keyword evidence="1" id="KW-0812">Transmembrane</keyword>
<accession>A0A2D0NHD9</accession>
<evidence type="ECO:0000313" key="3">
    <source>
        <dbReference type="Proteomes" id="UP000223913"/>
    </source>
</evidence>
<evidence type="ECO:0000313" key="2">
    <source>
        <dbReference type="EMBL" id="PHN07183.1"/>
    </source>
</evidence>
<name>A0A2D0NHD9_FLAN2</name>
<dbReference type="AlphaFoldDB" id="A0A2D0NHD9"/>
<protein>
    <submittedName>
        <fullName evidence="2">Uncharacterized protein</fullName>
    </submittedName>
</protein>
<organism evidence="2 3">
    <name type="scientific">Flavilitoribacter nigricans (strain ATCC 23147 / DSM 23189 / NBRC 102662 / NCIMB 1420 / SS-2)</name>
    <name type="common">Lewinella nigricans</name>
    <dbReference type="NCBI Taxonomy" id="1122177"/>
    <lineage>
        <taxon>Bacteria</taxon>
        <taxon>Pseudomonadati</taxon>
        <taxon>Bacteroidota</taxon>
        <taxon>Saprospiria</taxon>
        <taxon>Saprospirales</taxon>
        <taxon>Lewinellaceae</taxon>
        <taxon>Flavilitoribacter</taxon>
    </lineage>
</organism>
<keyword evidence="1" id="KW-0472">Membrane</keyword>
<dbReference type="EMBL" id="PDUD01000011">
    <property type="protein sequence ID" value="PHN07183.1"/>
    <property type="molecule type" value="Genomic_DNA"/>
</dbReference>
<keyword evidence="3" id="KW-1185">Reference proteome</keyword>